<protein>
    <submittedName>
        <fullName evidence="1">Uncharacterized protein</fullName>
    </submittedName>
</protein>
<dbReference type="RefSeq" id="WP_148860739.1">
    <property type="nucleotide sequence ID" value="NZ_PHNJ01000027.1"/>
</dbReference>
<proteinExistence type="predicted"/>
<accession>A0A8J8PWV0</accession>
<evidence type="ECO:0000313" key="2">
    <source>
        <dbReference type="Proteomes" id="UP000766904"/>
    </source>
</evidence>
<reference evidence="1" key="1">
    <citation type="submission" date="2017-11" db="EMBL/GenBank/DDBJ databases">
        <authorList>
            <person name="Kajale S.C."/>
            <person name="Sharma A."/>
        </authorList>
    </citation>
    <scope>NUCLEOTIDE SEQUENCE</scope>
    <source>
        <strain evidence="1">LS1_42</strain>
    </source>
</reference>
<comment type="caution">
    <text evidence="1">The sequence shown here is derived from an EMBL/GenBank/DDBJ whole genome shotgun (WGS) entry which is preliminary data.</text>
</comment>
<sequence>MNRRQFLTKSITVPVVAAAGCIGNFEPTVQLAGVRVANFMDEPIEVDVVVQKDGSTVQSEEVELQAVEDGSGTTSERYPIECAWSDADGEYVIEARLNDGDWVTSEIADNLDIVPDEFQDVVAVELEVYRDDEIVFNPKGCDLLTTGTIPPWTCPWVEC</sequence>
<dbReference type="OrthoDB" id="282577at2157"/>
<evidence type="ECO:0000313" key="1">
    <source>
        <dbReference type="EMBL" id="TYL35930.1"/>
    </source>
</evidence>
<name>A0A8J8PWV0_9EURY</name>
<dbReference type="Proteomes" id="UP000766904">
    <property type="component" value="Unassembled WGS sequence"/>
</dbReference>
<dbReference type="PROSITE" id="PS51257">
    <property type="entry name" value="PROKAR_LIPOPROTEIN"/>
    <property type="match status" value="1"/>
</dbReference>
<dbReference type="AlphaFoldDB" id="A0A8J8PWV0"/>
<keyword evidence="2" id="KW-1185">Reference proteome</keyword>
<dbReference type="EMBL" id="PHNJ01000027">
    <property type="protein sequence ID" value="TYL35930.1"/>
    <property type="molecule type" value="Genomic_DNA"/>
</dbReference>
<organism evidence="1 2">
    <name type="scientific">Natronococcus pandeyae</name>
    <dbReference type="NCBI Taxonomy" id="2055836"/>
    <lineage>
        <taxon>Archaea</taxon>
        <taxon>Methanobacteriati</taxon>
        <taxon>Methanobacteriota</taxon>
        <taxon>Stenosarchaea group</taxon>
        <taxon>Halobacteria</taxon>
        <taxon>Halobacteriales</taxon>
        <taxon>Natrialbaceae</taxon>
        <taxon>Natronococcus</taxon>
    </lineage>
</organism>
<gene>
    <name evidence="1" type="ORF">CV102_25310</name>
</gene>